<dbReference type="EMBL" id="CM056741">
    <property type="protein sequence ID" value="KAJ8683906.1"/>
    <property type="molecule type" value="Genomic_DNA"/>
</dbReference>
<dbReference type="Proteomes" id="UP001239111">
    <property type="component" value="Chromosome 1"/>
</dbReference>
<accession>A0ACC2PM73</accession>
<evidence type="ECO:0000313" key="2">
    <source>
        <dbReference type="Proteomes" id="UP001239111"/>
    </source>
</evidence>
<keyword evidence="2" id="KW-1185">Reference proteome</keyword>
<gene>
    <name evidence="1" type="ORF">QAD02_019698</name>
</gene>
<organism evidence="1 2">
    <name type="scientific">Eretmocerus hayati</name>
    <dbReference type="NCBI Taxonomy" id="131215"/>
    <lineage>
        <taxon>Eukaryota</taxon>
        <taxon>Metazoa</taxon>
        <taxon>Ecdysozoa</taxon>
        <taxon>Arthropoda</taxon>
        <taxon>Hexapoda</taxon>
        <taxon>Insecta</taxon>
        <taxon>Pterygota</taxon>
        <taxon>Neoptera</taxon>
        <taxon>Endopterygota</taxon>
        <taxon>Hymenoptera</taxon>
        <taxon>Apocrita</taxon>
        <taxon>Proctotrupomorpha</taxon>
        <taxon>Chalcidoidea</taxon>
        <taxon>Aphelinidae</taxon>
        <taxon>Aphelininae</taxon>
        <taxon>Eretmocerus</taxon>
    </lineage>
</organism>
<name>A0ACC2PM73_9HYME</name>
<reference evidence="1" key="1">
    <citation type="submission" date="2023-04" db="EMBL/GenBank/DDBJ databases">
        <title>A chromosome-level genome assembly of the parasitoid wasp Eretmocerus hayati.</title>
        <authorList>
            <person name="Zhong Y."/>
            <person name="Liu S."/>
            <person name="Liu Y."/>
        </authorList>
    </citation>
    <scope>NUCLEOTIDE SEQUENCE</scope>
    <source>
        <strain evidence="1">ZJU_SS_LIU_2023</strain>
    </source>
</reference>
<comment type="caution">
    <text evidence="1">The sequence shown here is derived from an EMBL/GenBank/DDBJ whole genome shotgun (WGS) entry which is preliminary data.</text>
</comment>
<proteinExistence type="predicted"/>
<sequence>MLKDYFLQYHADELKEILRDPDEYKYFAIYVDFIILFGDDEEKAHKIQSRPRIYLPQCDASAIEAQEELAKPNQIVKKKVRTRIHGVPQGIDQANIGELVFTPGFVVRISQPSVSTIAKHLACKKCKHITVVKLEWERDKFPDVKECEACKSKTLHPETSLVEQECVDYQEIKLQDKSTNMNNTMTSALQVIVCEDLVDKCTPGDHVNISGYLIRKWGPIVKGQRATATTFLLANSLLVRRKIAESDYCRDEISRIFRNYWKKYDDKPLNGRDNILASICPQLYGMYSLKLALAVILAGGVTKTTESGTRVRGDSHLLLCGDPGTGKSQILRTAARLAARSILTTGVGTTAAGLTAAAIKDSDGWHLEAGALVSANGGVCCIDELTTMNSNDQASIHEAMEQQTISIAKAGLVSTLNSRCSVISAINPVGGRFVGGEEVKMRLGGPLLSRFDLILFIRDTLDPQWDELVSNHILQAAMSNGDYSSQMGSKSVRDYSILDSMKKEMTNLNSSGIESAEISATGNLSILKTEGLWDEKTLREYFAHIHVFKPKMTKHAELVLRTAYMFHRHRPERREERTTVRLMDSLVRLAEGHAKLMYRSEVLVMDAIFATHLINFTNGMGNESCKFPIDAMSTYKDEGAKLLDLLNLRGKVELSL</sequence>
<evidence type="ECO:0000313" key="1">
    <source>
        <dbReference type="EMBL" id="KAJ8683906.1"/>
    </source>
</evidence>
<protein>
    <submittedName>
        <fullName evidence="1">Uncharacterized protein</fullName>
    </submittedName>
</protein>